<feature type="compositionally biased region" description="Polar residues" evidence="1">
    <location>
        <begin position="19"/>
        <end position="30"/>
    </location>
</feature>
<name>A0AAJ6QX18_9ACAR</name>
<gene>
    <name evidence="4" type="primary">LOC100900708</name>
</gene>
<accession>A0AAJ6QX18</accession>
<evidence type="ECO:0000256" key="1">
    <source>
        <dbReference type="SAM" id="MobiDB-lite"/>
    </source>
</evidence>
<keyword evidence="2" id="KW-1133">Transmembrane helix</keyword>
<protein>
    <submittedName>
        <fullName evidence="4">Uncharacterized protein LOC100900708</fullName>
    </submittedName>
</protein>
<dbReference type="KEGG" id="goe:100900708"/>
<dbReference type="AlphaFoldDB" id="A0AAJ6QX18"/>
<dbReference type="RefSeq" id="XP_003748559.1">
    <property type="nucleotide sequence ID" value="XM_003748511.1"/>
</dbReference>
<keyword evidence="2" id="KW-0812">Transmembrane</keyword>
<feature type="region of interest" description="Disordered" evidence="1">
    <location>
        <begin position="1"/>
        <end position="95"/>
    </location>
</feature>
<keyword evidence="3" id="KW-1185">Reference proteome</keyword>
<sequence length="186" mass="21126">MEVAQRSSKRKTMARVPNINPSGSPVMNTRSRARKQASKEPTAEAPKTEVSPQPKYSKRKTVMLPPAFESTRIESAPTVRKTPNSPGKNGFEEDIPKKEEQYKDVCIQTSLCRNCNSGNSWSLWKPFFMAFVLMLVTLYCRGIINIELWKQYAMNLNNPSVMLAQLKLDEYWEFSNASTTLRVTGV</sequence>
<organism evidence="3 4">
    <name type="scientific">Galendromus occidentalis</name>
    <name type="common">western predatory mite</name>
    <dbReference type="NCBI Taxonomy" id="34638"/>
    <lineage>
        <taxon>Eukaryota</taxon>
        <taxon>Metazoa</taxon>
        <taxon>Ecdysozoa</taxon>
        <taxon>Arthropoda</taxon>
        <taxon>Chelicerata</taxon>
        <taxon>Arachnida</taxon>
        <taxon>Acari</taxon>
        <taxon>Parasitiformes</taxon>
        <taxon>Mesostigmata</taxon>
        <taxon>Gamasina</taxon>
        <taxon>Phytoseioidea</taxon>
        <taxon>Phytoseiidae</taxon>
        <taxon>Typhlodrominae</taxon>
        <taxon>Galendromus</taxon>
    </lineage>
</organism>
<dbReference type="Proteomes" id="UP000694867">
    <property type="component" value="Unplaced"/>
</dbReference>
<reference evidence="4" key="1">
    <citation type="submission" date="2025-08" db="UniProtKB">
        <authorList>
            <consortium name="RefSeq"/>
        </authorList>
    </citation>
    <scope>IDENTIFICATION</scope>
</reference>
<proteinExistence type="predicted"/>
<evidence type="ECO:0000313" key="3">
    <source>
        <dbReference type="Proteomes" id="UP000694867"/>
    </source>
</evidence>
<evidence type="ECO:0000313" key="4">
    <source>
        <dbReference type="RefSeq" id="XP_003748559.1"/>
    </source>
</evidence>
<keyword evidence="2" id="KW-0472">Membrane</keyword>
<feature type="transmembrane region" description="Helical" evidence="2">
    <location>
        <begin position="123"/>
        <end position="144"/>
    </location>
</feature>
<dbReference type="GeneID" id="100900708"/>
<evidence type="ECO:0000256" key="2">
    <source>
        <dbReference type="SAM" id="Phobius"/>
    </source>
</evidence>